<dbReference type="Proteomes" id="UP000244336">
    <property type="component" value="Chromosome 6"/>
</dbReference>
<dbReference type="Gramene" id="PUZ51188">
    <property type="protein sequence ID" value="PUZ51188"/>
    <property type="gene ID" value="GQ55_6G161300"/>
</dbReference>
<evidence type="ECO:0000313" key="1">
    <source>
        <dbReference type="EMBL" id="PUZ51188.1"/>
    </source>
</evidence>
<accession>A0A2T7D6G9</accession>
<proteinExistence type="predicted"/>
<organism evidence="1 2">
    <name type="scientific">Panicum hallii var. hallii</name>
    <dbReference type="NCBI Taxonomy" id="1504633"/>
    <lineage>
        <taxon>Eukaryota</taxon>
        <taxon>Viridiplantae</taxon>
        <taxon>Streptophyta</taxon>
        <taxon>Embryophyta</taxon>
        <taxon>Tracheophyta</taxon>
        <taxon>Spermatophyta</taxon>
        <taxon>Magnoliopsida</taxon>
        <taxon>Liliopsida</taxon>
        <taxon>Poales</taxon>
        <taxon>Poaceae</taxon>
        <taxon>PACMAD clade</taxon>
        <taxon>Panicoideae</taxon>
        <taxon>Panicodae</taxon>
        <taxon>Paniceae</taxon>
        <taxon>Panicinae</taxon>
        <taxon>Panicum</taxon>
        <taxon>Panicum sect. Panicum</taxon>
    </lineage>
</organism>
<protein>
    <submittedName>
        <fullName evidence="1">Uncharacterized protein</fullName>
    </submittedName>
</protein>
<gene>
    <name evidence="1" type="ORF">GQ55_6G161300</name>
</gene>
<dbReference type="EMBL" id="CM009754">
    <property type="protein sequence ID" value="PUZ51188.1"/>
    <property type="molecule type" value="Genomic_DNA"/>
</dbReference>
<sequence length="89" mass="9966">MPRASAVSKSLMGLVTAPHPQQGYACYGWEIYTGLQDSLYFRNSDRNHHAKEALLKTDYSKIGVSQSRQQLRVSILLELSITPVYYCGG</sequence>
<name>A0A2T7D6G9_9POAL</name>
<reference evidence="1 2" key="1">
    <citation type="submission" date="2018-04" db="EMBL/GenBank/DDBJ databases">
        <title>WGS assembly of Panicum hallii var. hallii HAL2.</title>
        <authorList>
            <person name="Lovell J."/>
            <person name="Jenkins J."/>
            <person name="Lowry D."/>
            <person name="Mamidi S."/>
            <person name="Sreedasyam A."/>
            <person name="Weng X."/>
            <person name="Barry K."/>
            <person name="Bonette J."/>
            <person name="Campitelli B."/>
            <person name="Daum C."/>
            <person name="Gordon S."/>
            <person name="Gould B."/>
            <person name="Lipzen A."/>
            <person name="MacQueen A."/>
            <person name="Palacio-Mejia J."/>
            <person name="Plott C."/>
            <person name="Shakirov E."/>
            <person name="Shu S."/>
            <person name="Yoshinaga Y."/>
            <person name="Zane M."/>
            <person name="Rokhsar D."/>
            <person name="Grimwood J."/>
            <person name="Schmutz J."/>
            <person name="Juenger T."/>
        </authorList>
    </citation>
    <scope>NUCLEOTIDE SEQUENCE [LARGE SCALE GENOMIC DNA]</scope>
    <source>
        <strain evidence="2">cv. HAL2</strain>
    </source>
</reference>
<dbReference type="AlphaFoldDB" id="A0A2T7D6G9"/>
<evidence type="ECO:0000313" key="2">
    <source>
        <dbReference type="Proteomes" id="UP000244336"/>
    </source>
</evidence>
<keyword evidence="2" id="KW-1185">Reference proteome</keyword>